<proteinExistence type="predicted"/>
<organism evidence="1 2">
    <name type="scientific">Ixodes persulcatus</name>
    <name type="common">Taiga tick</name>
    <dbReference type="NCBI Taxonomy" id="34615"/>
    <lineage>
        <taxon>Eukaryota</taxon>
        <taxon>Metazoa</taxon>
        <taxon>Ecdysozoa</taxon>
        <taxon>Arthropoda</taxon>
        <taxon>Chelicerata</taxon>
        <taxon>Arachnida</taxon>
        <taxon>Acari</taxon>
        <taxon>Parasitiformes</taxon>
        <taxon>Ixodida</taxon>
        <taxon>Ixodoidea</taxon>
        <taxon>Ixodidae</taxon>
        <taxon>Ixodinae</taxon>
        <taxon>Ixodes</taxon>
    </lineage>
</organism>
<dbReference type="Proteomes" id="UP000805193">
    <property type="component" value="Unassembled WGS sequence"/>
</dbReference>
<gene>
    <name evidence="1" type="ORF">HPB47_007856</name>
</gene>
<sequence length="774" mass="84776">MSHKPPTARSQTPQLFSTPARRPPSGGQTKYQKSGYAAGSISRSHICLLDDPLSALDPTVAARVFKQVIGNNGLLKKQTRILVSNQGHILKNMNQLLLMHSQTVITHRSIDDLVEDDRAPGTLRLGTDMLPSQMTVDASLEHMMSNEDQSRGRVINEESTSSSMGTAELVWTLCKLAGFCVPLGMIFFVASAVALAWQQLWIKEWTDANSEGSTVDPHDPSWVRGLVALCLLDVFFRSTGGILFALSNRRLSMRLHQSMLSHVLHSPVSFFDSTPRARVLNRFTVDLESIDCRLYLSGKMGIQDLLITLSRLSIIGSQTPPVLAVALVAATLMAMGMALAVKASNSVRFEESALVSKVLQHATETIESLSTIRAYGAVQRFCKHFCRLTDSNMRMNYGYLACFRLSKVLTSVLGFVIVLATLISATLLSSEGESKSSSVGLTLSSSLAIPMTLMSLCMVLFQLFQLIVCFERTVEYTKLPEEEQVEKLITNGDPKHMNQGSRAAVALQAEESWPREGRVEFEDYSTSYKPGVLPEVLKGVTFSVEGCEKVGVVGRTGAGKSSLVLALLRVLKATQGCIRIDGVDINLVPLRRLRSSVTIIPQDPVLVRGSLRDNLDPTRSHTDEELWRALHQAHLGNLISSHPQQLLLETGDGGSNLSVGQRQLVCLARALIRMPQVLILDEATSQMDGDTDRLIQATLRESFMRCTVLAIAHRIHTVLDYDKILVMGDGTVLEYGSVTELLSNPASMFSSMAQSAGVVSSLDAKKNSLSRSKF</sequence>
<evidence type="ECO:0000313" key="2">
    <source>
        <dbReference type="Proteomes" id="UP000805193"/>
    </source>
</evidence>
<evidence type="ECO:0000313" key="1">
    <source>
        <dbReference type="EMBL" id="KAG0414975.1"/>
    </source>
</evidence>
<keyword evidence="2" id="KW-1185">Reference proteome</keyword>
<comment type="caution">
    <text evidence="1">The sequence shown here is derived from an EMBL/GenBank/DDBJ whole genome shotgun (WGS) entry which is preliminary data.</text>
</comment>
<accession>A0AC60P6A8</accession>
<protein>
    <submittedName>
        <fullName evidence="1">Uncharacterized protein</fullName>
    </submittedName>
</protein>
<name>A0AC60P6A8_IXOPE</name>
<dbReference type="EMBL" id="JABSTQ010011125">
    <property type="protein sequence ID" value="KAG0414975.1"/>
    <property type="molecule type" value="Genomic_DNA"/>
</dbReference>
<reference evidence="1 2" key="1">
    <citation type="journal article" date="2020" name="Cell">
        <title>Large-Scale Comparative Analyses of Tick Genomes Elucidate Their Genetic Diversity and Vector Capacities.</title>
        <authorList>
            <consortium name="Tick Genome and Microbiome Consortium (TIGMIC)"/>
            <person name="Jia N."/>
            <person name="Wang J."/>
            <person name="Shi W."/>
            <person name="Du L."/>
            <person name="Sun Y."/>
            <person name="Zhan W."/>
            <person name="Jiang J.F."/>
            <person name="Wang Q."/>
            <person name="Zhang B."/>
            <person name="Ji P."/>
            <person name="Bell-Sakyi L."/>
            <person name="Cui X.M."/>
            <person name="Yuan T.T."/>
            <person name="Jiang B.G."/>
            <person name="Yang W.F."/>
            <person name="Lam T.T."/>
            <person name="Chang Q.C."/>
            <person name="Ding S.J."/>
            <person name="Wang X.J."/>
            <person name="Zhu J.G."/>
            <person name="Ruan X.D."/>
            <person name="Zhao L."/>
            <person name="Wei J.T."/>
            <person name="Ye R.Z."/>
            <person name="Que T.C."/>
            <person name="Du C.H."/>
            <person name="Zhou Y.H."/>
            <person name="Cheng J.X."/>
            <person name="Dai P.F."/>
            <person name="Guo W.B."/>
            <person name="Han X.H."/>
            <person name="Huang E.J."/>
            <person name="Li L.F."/>
            <person name="Wei W."/>
            <person name="Gao Y.C."/>
            <person name="Liu J.Z."/>
            <person name="Shao H.Z."/>
            <person name="Wang X."/>
            <person name="Wang C.C."/>
            <person name="Yang T.C."/>
            <person name="Huo Q.B."/>
            <person name="Li W."/>
            <person name="Chen H.Y."/>
            <person name="Chen S.E."/>
            <person name="Zhou L.G."/>
            <person name="Ni X.B."/>
            <person name="Tian J.H."/>
            <person name="Sheng Y."/>
            <person name="Liu T."/>
            <person name="Pan Y.S."/>
            <person name="Xia L.Y."/>
            <person name="Li J."/>
            <person name="Zhao F."/>
            <person name="Cao W.C."/>
        </authorList>
    </citation>
    <scope>NUCLEOTIDE SEQUENCE [LARGE SCALE GENOMIC DNA]</scope>
    <source>
        <strain evidence="1">Iper-2018</strain>
    </source>
</reference>